<feature type="transmembrane region" description="Helical" evidence="1">
    <location>
        <begin position="132"/>
        <end position="151"/>
    </location>
</feature>
<feature type="transmembrane region" description="Helical" evidence="1">
    <location>
        <begin position="60"/>
        <end position="79"/>
    </location>
</feature>
<dbReference type="AlphaFoldDB" id="A0A2A4G7E8"/>
<dbReference type="EMBL" id="NBWU01000003">
    <property type="protein sequence ID" value="PCE64557.1"/>
    <property type="molecule type" value="Genomic_DNA"/>
</dbReference>
<keyword evidence="1" id="KW-0812">Transmembrane</keyword>
<reference evidence="2 3" key="1">
    <citation type="submission" date="2017-04" db="EMBL/GenBank/DDBJ databases">
        <title>A new member of the family Flavobacteriaceae isolated from ascidians.</title>
        <authorList>
            <person name="Chen L."/>
        </authorList>
    </citation>
    <scope>NUCLEOTIDE SEQUENCE [LARGE SCALE GENOMIC DNA]</scope>
    <source>
        <strain evidence="2 3">HQA918</strain>
    </source>
</reference>
<protein>
    <recommendedName>
        <fullName evidence="4">DUF1772 domain-containing protein</fullName>
    </recommendedName>
</protein>
<evidence type="ECO:0000256" key="1">
    <source>
        <dbReference type="SAM" id="Phobius"/>
    </source>
</evidence>
<evidence type="ECO:0000313" key="3">
    <source>
        <dbReference type="Proteomes" id="UP000219559"/>
    </source>
</evidence>
<dbReference type="Proteomes" id="UP000219559">
    <property type="component" value="Unassembled WGS sequence"/>
</dbReference>
<keyword evidence="1" id="KW-0472">Membrane</keyword>
<sequence>MTDKILKRGTSLLLIAFLSISALLFGELLEQVVFVPNWLIGDVDQNLEHFRKFKHTTDPGMFYFPLTLVAIVSHLLLLKKNSLLSGLQKKAVRLSLILFLIVFVLTIYVIVCINVPVIDNGELSGEALRSKIWLWAVLNMFRIILPACGVYKLGQLLILKREA</sequence>
<name>A0A2A4G7E8_9FLAO</name>
<evidence type="ECO:0000313" key="2">
    <source>
        <dbReference type="EMBL" id="PCE64557.1"/>
    </source>
</evidence>
<comment type="caution">
    <text evidence="2">The sequence shown here is derived from an EMBL/GenBank/DDBJ whole genome shotgun (WGS) entry which is preliminary data.</text>
</comment>
<accession>A0A2A4G7E8</accession>
<feature type="transmembrane region" description="Helical" evidence="1">
    <location>
        <begin position="12"/>
        <end position="40"/>
    </location>
</feature>
<keyword evidence="3" id="KW-1185">Reference proteome</keyword>
<proteinExistence type="predicted"/>
<feature type="transmembrane region" description="Helical" evidence="1">
    <location>
        <begin position="91"/>
        <end position="117"/>
    </location>
</feature>
<organism evidence="2 3">
    <name type="scientific">Sediminicola luteus</name>
    <dbReference type="NCBI Taxonomy" id="319238"/>
    <lineage>
        <taxon>Bacteria</taxon>
        <taxon>Pseudomonadati</taxon>
        <taxon>Bacteroidota</taxon>
        <taxon>Flavobacteriia</taxon>
        <taxon>Flavobacteriales</taxon>
        <taxon>Flavobacteriaceae</taxon>
        <taxon>Sediminicola</taxon>
    </lineage>
</organism>
<keyword evidence="1" id="KW-1133">Transmembrane helix</keyword>
<dbReference type="RefSeq" id="WP_097440672.1">
    <property type="nucleotide sequence ID" value="NZ_KZ300476.1"/>
</dbReference>
<dbReference type="OrthoDB" id="1438967at2"/>
<gene>
    <name evidence="2" type="ORF">B7P33_09755</name>
</gene>
<evidence type="ECO:0008006" key="4">
    <source>
        <dbReference type="Google" id="ProtNLM"/>
    </source>
</evidence>